<proteinExistence type="inferred from homology"/>
<evidence type="ECO:0000256" key="8">
    <source>
        <dbReference type="RuleBase" id="RU003857"/>
    </source>
</evidence>
<gene>
    <name evidence="12" type="ORF">CAUJ_LOCUS13011</name>
</gene>
<evidence type="ECO:0000256" key="1">
    <source>
        <dbReference type="ARBA" id="ARBA00004141"/>
    </source>
</evidence>
<dbReference type="GO" id="GO:0022841">
    <property type="term" value="F:potassium ion leak channel activity"/>
    <property type="evidence" value="ECO:0007669"/>
    <property type="project" value="TreeGrafter"/>
</dbReference>
<protein>
    <recommendedName>
        <fullName evidence="11">Potassium channel domain-containing protein</fullName>
    </recommendedName>
</protein>
<name>A0A8S1HQD6_9PELO</name>
<feature type="domain" description="Potassium channel" evidence="11">
    <location>
        <begin position="111"/>
        <end position="169"/>
    </location>
</feature>
<dbReference type="GO" id="GO:0015271">
    <property type="term" value="F:outward rectifier potassium channel activity"/>
    <property type="evidence" value="ECO:0007669"/>
    <property type="project" value="TreeGrafter"/>
</dbReference>
<reference evidence="12" key="1">
    <citation type="submission" date="2020-10" db="EMBL/GenBank/DDBJ databases">
        <authorList>
            <person name="Kikuchi T."/>
        </authorList>
    </citation>
    <scope>NUCLEOTIDE SEQUENCE</scope>
    <source>
        <strain evidence="12">NKZ352</strain>
    </source>
</reference>
<accession>A0A8S1HQD6</accession>
<evidence type="ECO:0000256" key="5">
    <source>
        <dbReference type="ARBA" id="ARBA00023065"/>
    </source>
</evidence>
<sequence>MFKIYQRLKWVYQKFKLSAWMPFVALIAYTILGAHIFMTFEQGPDIQARQDYRNRTSYAMEQVLERMLEVKCHDKMSMANKNMQVDHAKEAILWFLDHLNLNVVIEERTDDTPWTWLGSMFYAGQLYTTIGYGYPTTRTVGGRVASIFYILFGIPIFLIILKDIGSLLSRALRKLYKKLRVSKRKIAQTAPMRRLSIPPIPIFNVKSLDKNDLEAGKDVENATEFDPMKQNALNKKLHADNSFPIPLALTILILWILFSAALFNMWEPEWGFLTSVYFFFVSISTVGLGDIIFSNPDRMIYTFMLILLGLALLSMCFNLIQAALERFLDRLLDEYIEEIEKMAEIVTQDDGLNEQAMPLEFKMTGNLLSLPMKRVTNTTGFISEAKGWMAERIANNLIASRLHGVKEESESEGEEEKEAESEISQGSPYKMAKAHEVTVKDGIPSSRRDSRTSIGSNRAKLSRSHHLRQNRPLLNTIRTLEKIKPSHNDFKSIIFSKFVQSEQLNRLVDESVANSKKAMTTVSCQTDVSSSVEEREKKPFRRMRSIHSTSSFSTNYTNSMVVNDDESLMSAAFCDMKFDFHTETSTPPSIHRQPSSQSVSKLDDEDVVPNLPKLLGPSPKTSGLPPRKLSSQLPAVHETPRKTPRKSITAVDEDFEGISRFWIHDTGDWIYCPFWGQC</sequence>
<feature type="region of interest" description="Disordered" evidence="9">
    <location>
        <begin position="442"/>
        <end position="465"/>
    </location>
</feature>
<evidence type="ECO:0000313" key="12">
    <source>
        <dbReference type="EMBL" id="CAD6197101.1"/>
    </source>
</evidence>
<evidence type="ECO:0000256" key="6">
    <source>
        <dbReference type="ARBA" id="ARBA00023136"/>
    </source>
</evidence>
<feature type="transmembrane region" description="Helical" evidence="10">
    <location>
        <begin position="300"/>
        <end position="320"/>
    </location>
</feature>
<dbReference type="Pfam" id="PF07885">
    <property type="entry name" value="Ion_trans_2"/>
    <property type="match status" value="2"/>
</dbReference>
<feature type="compositionally biased region" description="Polar residues" evidence="9">
    <location>
        <begin position="583"/>
        <end position="600"/>
    </location>
</feature>
<feature type="domain" description="Potassium channel" evidence="11">
    <location>
        <begin position="251"/>
        <end position="325"/>
    </location>
</feature>
<feature type="transmembrane region" description="Helical" evidence="10">
    <location>
        <begin position="245"/>
        <end position="266"/>
    </location>
</feature>
<dbReference type="Gene3D" id="1.10.287.70">
    <property type="match status" value="1"/>
</dbReference>
<keyword evidence="5 8" id="KW-0406">Ion transport</keyword>
<feature type="compositionally biased region" description="Acidic residues" evidence="9">
    <location>
        <begin position="409"/>
        <end position="421"/>
    </location>
</feature>
<dbReference type="InterPro" id="IPR013099">
    <property type="entry name" value="K_chnl_dom"/>
</dbReference>
<organism evidence="12 13">
    <name type="scientific">Caenorhabditis auriculariae</name>
    <dbReference type="NCBI Taxonomy" id="2777116"/>
    <lineage>
        <taxon>Eukaryota</taxon>
        <taxon>Metazoa</taxon>
        <taxon>Ecdysozoa</taxon>
        <taxon>Nematoda</taxon>
        <taxon>Chromadorea</taxon>
        <taxon>Rhabditida</taxon>
        <taxon>Rhabditina</taxon>
        <taxon>Rhabditomorpha</taxon>
        <taxon>Rhabditoidea</taxon>
        <taxon>Rhabditidae</taxon>
        <taxon>Peloderinae</taxon>
        <taxon>Caenorhabditis</taxon>
    </lineage>
</organism>
<evidence type="ECO:0000259" key="11">
    <source>
        <dbReference type="Pfam" id="PF07885"/>
    </source>
</evidence>
<dbReference type="PANTHER" id="PTHR11003:SF152">
    <property type="entry name" value="TWIK FAMILY OF POTASSIUM CHANNELS PROTEIN 12"/>
    <property type="match status" value="1"/>
</dbReference>
<comment type="similarity">
    <text evidence="8">Belongs to the two pore domain potassium channel (TC 1.A.1.8) family.</text>
</comment>
<keyword evidence="4 10" id="KW-1133">Transmembrane helix</keyword>
<dbReference type="PRINTS" id="PR01333">
    <property type="entry name" value="2POREKCHANEL"/>
</dbReference>
<comment type="subcellular location">
    <subcellularLocation>
        <location evidence="1">Membrane</location>
        <topology evidence="1">Multi-pass membrane protein</topology>
    </subcellularLocation>
</comment>
<keyword evidence="2 8" id="KW-0813">Transport</keyword>
<keyword evidence="6 10" id="KW-0472">Membrane</keyword>
<dbReference type="InterPro" id="IPR003280">
    <property type="entry name" value="2pore_dom_K_chnl"/>
</dbReference>
<keyword evidence="3 8" id="KW-0812">Transmembrane</keyword>
<feature type="transmembrane region" description="Helical" evidence="10">
    <location>
        <begin position="146"/>
        <end position="168"/>
    </location>
</feature>
<evidence type="ECO:0000256" key="4">
    <source>
        <dbReference type="ARBA" id="ARBA00022989"/>
    </source>
</evidence>
<dbReference type="OrthoDB" id="297496at2759"/>
<dbReference type="GO" id="GO:0005886">
    <property type="term" value="C:plasma membrane"/>
    <property type="evidence" value="ECO:0007669"/>
    <property type="project" value="TreeGrafter"/>
</dbReference>
<feature type="transmembrane region" description="Helical" evidence="10">
    <location>
        <begin position="272"/>
        <end position="293"/>
    </location>
</feature>
<dbReference type="EMBL" id="CAJGYM010000085">
    <property type="protein sequence ID" value="CAD6197101.1"/>
    <property type="molecule type" value="Genomic_DNA"/>
</dbReference>
<keyword evidence="7 8" id="KW-0407">Ion channel</keyword>
<feature type="transmembrane region" description="Helical" evidence="10">
    <location>
        <begin position="20"/>
        <end position="40"/>
    </location>
</feature>
<dbReference type="SUPFAM" id="SSF81324">
    <property type="entry name" value="Voltage-gated potassium channels"/>
    <property type="match status" value="2"/>
</dbReference>
<comment type="caution">
    <text evidence="12">The sequence shown here is derived from an EMBL/GenBank/DDBJ whole genome shotgun (WGS) entry which is preliminary data.</text>
</comment>
<keyword evidence="13" id="KW-1185">Reference proteome</keyword>
<evidence type="ECO:0000256" key="3">
    <source>
        <dbReference type="ARBA" id="ARBA00022692"/>
    </source>
</evidence>
<feature type="region of interest" description="Disordered" evidence="9">
    <location>
        <begin position="583"/>
        <end position="646"/>
    </location>
</feature>
<evidence type="ECO:0000256" key="10">
    <source>
        <dbReference type="SAM" id="Phobius"/>
    </source>
</evidence>
<evidence type="ECO:0000256" key="7">
    <source>
        <dbReference type="ARBA" id="ARBA00023303"/>
    </source>
</evidence>
<evidence type="ECO:0000256" key="9">
    <source>
        <dbReference type="SAM" id="MobiDB-lite"/>
    </source>
</evidence>
<feature type="region of interest" description="Disordered" evidence="9">
    <location>
        <begin position="404"/>
        <end position="428"/>
    </location>
</feature>
<dbReference type="Proteomes" id="UP000835052">
    <property type="component" value="Unassembled WGS sequence"/>
</dbReference>
<dbReference type="GO" id="GO:0030322">
    <property type="term" value="P:stabilization of membrane potential"/>
    <property type="evidence" value="ECO:0007669"/>
    <property type="project" value="TreeGrafter"/>
</dbReference>
<dbReference type="PANTHER" id="PTHR11003">
    <property type="entry name" value="POTASSIUM CHANNEL, SUBFAMILY K"/>
    <property type="match status" value="1"/>
</dbReference>
<dbReference type="AlphaFoldDB" id="A0A8S1HQD6"/>
<evidence type="ECO:0000256" key="2">
    <source>
        <dbReference type="ARBA" id="ARBA00022448"/>
    </source>
</evidence>
<evidence type="ECO:0000313" key="13">
    <source>
        <dbReference type="Proteomes" id="UP000835052"/>
    </source>
</evidence>